<sequence length="143" mass="15140">QCPSPAVNKAFLCLPGLAESSSTSHQAFLPSSPNPHRAQVSWVLRRRDEGAISSAEADAPEKVLTAEQLEDLAIAERRRKREEIRLKHAATKAASPPSQPDTTNGTAGEVLAVNASSQGKIGTFYLSYSFLSSFPAGGSTAFA</sequence>
<protein>
    <submittedName>
        <fullName evidence="2">Uncharacterized protein</fullName>
    </submittedName>
</protein>
<dbReference type="AlphaFoldDB" id="A0A6G1H2N3"/>
<evidence type="ECO:0000256" key="1">
    <source>
        <dbReference type="SAM" id="MobiDB-lite"/>
    </source>
</evidence>
<name>A0A6G1H2N3_9PEZI</name>
<dbReference type="Proteomes" id="UP000800041">
    <property type="component" value="Unassembled WGS sequence"/>
</dbReference>
<reference evidence="2" key="1">
    <citation type="journal article" date="2020" name="Stud. Mycol.">
        <title>101 Dothideomycetes genomes: a test case for predicting lifestyles and emergence of pathogens.</title>
        <authorList>
            <person name="Haridas S."/>
            <person name="Albert R."/>
            <person name="Binder M."/>
            <person name="Bloem J."/>
            <person name="Labutti K."/>
            <person name="Salamov A."/>
            <person name="Andreopoulos B."/>
            <person name="Baker S."/>
            <person name="Barry K."/>
            <person name="Bills G."/>
            <person name="Bluhm B."/>
            <person name="Cannon C."/>
            <person name="Castanera R."/>
            <person name="Culley D."/>
            <person name="Daum C."/>
            <person name="Ezra D."/>
            <person name="Gonzalez J."/>
            <person name="Henrissat B."/>
            <person name="Kuo A."/>
            <person name="Liang C."/>
            <person name="Lipzen A."/>
            <person name="Lutzoni F."/>
            <person name="Magnuson J."/>
            <person name="Mondo S."/>
            <person name="Nolan M."/>
            <person name="Ohm R."/>
            <person name="Pangilinan J."/>
            <person name="Park H.-J."/>
            <person name="Ramirez L."/>
            <person name="Alfaro M."/>
            <person name="Sun H."/>
            <person name="Tritt A."/>
            <person name="Yoshinaga Y."/>
            <person name="Zwiers L.-H."/>
            <person name="Turgeon B."/>
            <person name="Goodwin S."/>
            <person name="Spatafora J."/>
            <person name="Crous P."/>
            <person name="Grigoriev I."/>
        </authorList>
    </citation>
    <scope>NUCLEOTIDE SEQUENCE</scope>
    <source>
        <strain evidence="2">CBS 113979</strain>
    </source>
</reference>
<evidence type="ECO:0000313" key="3">
    <source>
        <dbReference type="Proteomes" id="UP000800041"/>
    </source>
</evidence>
<dbReference type="EMBL" id="ML977153">
    <property type="protein sequence ID" value="KAF1987228.1"/>
    <property type="molecule type" value="Genomic_DNA"/>
</dbReference>
<feature type="non-terminal residue" evidence="2">
    <location>
        <position position="1"/>
    </location>
</feature>
<accession>A0A6G1H2N3</accession>
<gene>
    <name evidence="2" type="ORF">K402DRAFT_354052</name>
</gene>
<keyword evidence="3" id="KW-1185">Reference proteome</keyword>
<feature type="region of interest" description="Disordered" evidence="1">
    <location>
        <begin position="87"/>
        <end position="107"/>
    </location>
</feature>
<proteinExistence type="predicted"/>
<organism evidence="2 3">
    <name type="scientific">Aulographum hederae CBS 113979</name>
    <dbReference type="NCBI Taxonomy" id="1176131"/>
    <lineage>
        <taxon>Eukaryota</taxon>
        <taxon>Fungi</taxon>
        <taxon>Dikarya</taxon>
        <taxon>Ascomycota</taxon>
        <taxon>Pezizomycotina</taxon>
        <taxon>Dothideomycetes</taxon>
        <taxon>Pleosporomycetidae</taxon>
        <taxon>Aulographales</taxon>
        <taxon>Aulographaceae</taxon>
    </lineage>
</organism>
<evidence type="ECO:0000313" key="2">
    <source>
        <dbReference type="EMBL" id="KAF1987228.1"/>
    </source>
</evidence>